<comment type="caution">
    <text evidence="2">The sequence shown here is derived from an EMBL/GenBank/DDBJ whole genome shotgun (WGS) entry which is preliminary data.</text>
</comment>
<protein>
    <submittedName>
        <fullName evidence="2">Uncharacterized protein</fullName>
    </submittedName>
</protein>
<dbReference type="AlphaFoldDB" id="A0A2P5HUJ3"/>
<sequence>MQSFTNLLLLAGAATPVLSAAVAHPNFEKRNVLHIAADVEAPILFAPKVFDSEAYKPFISTEVVLLQDKNEKREDADPNRPAVIPDAIYTLQCTGEGFQGDCLVFGAKPGACLSYFDFQDNNSTEIIDRFNNKLSSFSSNTGGRCQWYFNQGCNNKGDDRGYTSAYNYNLGLPDNGDAGTIQYQNNITSWRC</sequence>
<organism evidence="2 3">
    <name type="scientific">Diaporthe helianthi</name>
    <dbReference type="NCBI Taxonomy" id="158607"/>
    <lineage>
        <taxon>Eukaryota</taxon>
        <taxon>Fungi</taxon>
        <taxon>Dikarya</taxon>
        <taxon>Ascomycota</taxon>
        <taxon>Pezizomycotina</taxon>
        <taxon>Sordariomycetes</taxon>
        <taxon>Sordariomycetidae</taxon>
        <taxon>Diaporthales</taxon>
        <taxon>Diaporthaceae</taxon>
        <taxon>Diaporthe</taxon>
    </lineage>
</organism>
<gene>
    <name evidence="2" type="ORF">DHEL01_v207675</name>
</gene>
<keyword evidence="3" id="KW-1185">Reference proteome</keyword>
<keyword evidence="1" id="KW-0732">Signal</keyword>
<evidence type="ECO:0000256" key="1">
    <source>
        <dbReference type="SAM" id="SignalP"/>
    </source>
</evidence>
<feature type="chain" id="PRO_5015187344" evidence="1">
    <location>
        <begin position="20"/>
        <end position="192"/>
    </location>
</feature>
<dbReference type="Proteomes" id="UP000094444">
    <property type="component" value="Unassembled WGS sequence"/>
</dbReference>
<accession>A0A2P5HUJ3</accession>
<evidence type="ECO:0000313" key="3">
    <source>
        <dbReference type="Proteomes" id="UP000094444"/>
    </source>
</evidence>
<proteinExistence type="predicted"/>
<feature type="signal peptide" evidence="1">
    <location>
        <begin position="1"/>
        <end position="19"/>
    </location>
</feature>
<dbReference type="OrthoDB" id="3636092at2759"/>
<reference evidence="2" key="1">
    <citation type="submission" date="2017-09" db="EMBL/GenBank/DDBJ databases">
        <title>Polyketide synthases of a Diaporthe helianthi virulent isolate.</title>
        <authorList>
            <person name="Baroncelli R."/>
        </authorList>
    </citation>
    <scope>NUCLEOTIDE SEQUENCE [LARGE SCALE GENOMIC DNA]</scope>
    <source>
        <strain evidence="2">7/96</strain>
    </source>
</reference>
<dbReference type="EMBL" id="MAVT02000709">
    <property type="protein sequence ID" value="POS73929.1"/>
    <property type="molecule type" value="Genomic_DNA"/>
</dbReference>
<evidence type="ECO:0000313" key="2">
    <source>
        <dbReference type="EMBL" id="POS73929.1"/>
    </source>
</evidence>
<dbReference type="InParanoid" id="A0A2P5HUJ3"/>
<name>A0A2P5HUJ3_DIAHE</name>